<dbReference type="Pfam" id="PF19609">
    <property type="entry name" value="DUF6114"/>
    <property type="match status" value="1"/>
</dbReference>
<sequence>MHLNIPLAVLGRPWTAATLICAAGAEMAYFPLRRPEYLSFQGTAATSTLLIAGALFGCGLHTAARPHRATVSGVAAIGLALLSFPLANLGGFFAGMLLAVVGGALAVGWQTGDTTGRTSPDTPTPVPGGKATE</sequence>
<feature type="transmembrane region" description="Helical" evidence="2">
    <location>
        <begin position="69"/>
        <end position="86"/>
    </location>
</feature>
<evidence type="ECO:0008006" key="5">
    <source>
        <dbReference type="Google" id="ProtNLM"/>
    </source>
</evidence>
<feature type="region of interest" description="Disordered" evidence="1">
    <location>
        <begin position="112"/>
        <end position="133"/>
    </location>
</feature>
<keyword evidence="4" id="KW-1185">Reference proteome</keyword>
<evidence type="ECO:0000256" key="1">
    <source>
        <dbReference type="SAM" id="MobiDB-lite"/>
    </source>
</evidence>
<feature type="compositionally biased region" description="Polar residues" evidence="1">
    <location>
        <begin position="112"/>
        <end position="121"/>
    </location>
</feature>
<reference evidence="4" key="1">
    <citation type="journal article" date="2019" name="Int. J. Syst. Evol. Microbiol.">
        <title>The Global Catalogue of Microorganisms (GCM) 10K type strain sequencing project: providing services to taxonomists for standard genome sequencing and annotation.</title>
        <authorList>
            <consortium name="The Broad Institute Genomics Platform"/>
            <consortium name="The Broad Institute Genome Sequencing Center for Infectious Disease"/>
            <person name="Wu L."/>
            <person name="Ma J."/>
        </authorList>
    </citation>
    <scope>NUCLEOTIDE SEQUENCE [LARGE SCALE GENOMIC DNA]</scope>
    <source>
        <strain evidence="4">JCM 3399</strain>
    </source>
</reference>
<keyword evidence="2" id="KW-0812">Transmembrane</keyword>
<proteinExistence type="predicted"/>
<dbReference type="EMBL" id="BMRP01000055">
    <property type="protein sequence ID" value="GGU97439.1"/>
    <property type="molecule type" value="Genomic_DNA"/>
</dbReference>
<feature type="transmembrane region" description="Helical" evidence="2">
    <location>
        <begin position="92"/>
        <end position="109"/>
    </location>
</feature>
<comment type="caution">
    <text evidence="3">The sequence shown here is derived from an EMBL/GenBank/DDBJ whole genome shotgun (WGS) entry which is preliminary data.</text>
</comment>
<evidence type="ECO:0000256" key="2">
    <source>
        <dbReference type="SAM" id="Phobius"/>
    </source>
</evidence>
<accession>A0ABQ2VP77</accession>
<evidence type="ECO:0000313" key="3">
    <source>
        <dbReference type="EMBL" id="GGU97439.1"/>
    </source>
</evidence>
<feature type="transmembrane region" description="Helical" evidence="2">
    <location>
        <begin position="37"/>
        <end position="57"/>
    </location>
</feature>
<name>A0ABQ2VP77_9ACTN</name>
<organism evidence="3 4">
    <name type="scientific">Streptomyces albospinus</name>
    <dbReference type="NCBI Taxonomy" id="285515"/>
    <lineage>
        <taxon>Bacteria</taxon>
        <taxon>Bacillati</taxon>
        <taxon>Actinomycetota</taxon>
        <taxon>Actinomycetes</taxon>
        <taxon>Kitasatosporales</taxon>
        <taxon>Streptomycetaceae</taxon>
        <taxon>Streptomyces</taxon>
    </lineage>
</organism>
<dbReference type="Proteomes" id="UP000654471">
    <property type="component" value="Unassembled WGS sequence"/>
</dbReference>
<keyword evidence="2" id="KW-0472">Membrane</keyword>
<gene>
    <name evidence="3" type="ORF">GCM10010211_75920</name>
</gene>
<protein>
    <recommendedName>
        <fullName evidence="5">Integral membrane protein</fullName>
    </recommendedName>
</protein>
<evidence type="ECO:0000313" key="4">
    <source>
        <dbReference type="Proteomes" id="UP000654471"/>
    </source>
</evidence>
<dbReference type="RefSeq" id="WP_189307964.1">
    <property type="nucleotide sequence ID" value="NZ_BMRP01000055.1"/>
</dbReference>
<dbReference type="InterPro" id="IPR046096">
    <property type="entry name" value="DUF6114"/>
</dbReference>
<keyword evidence="2" id="KW-1133">Transmembrane helix</keyword>